<evidence type="ECO:0000313" key="9">
    <source>
        <dbReference type="EMBL" id="KAL3684251.1"/>
    </source>
</evidence>
<evidence type="ECO:0000256" key="2">
    <source>
        <dbReference type="ARBA" id="ARBA00022553"/>
    </source>
</evidence>
<dbReference type="PANTHER" id="PTHR47808:SF2">
    <property type="entry name" value="LEM DOMAIN-CONTAINING PROTEIN 2"/>
    <property type="match status" value="1"/>
</dbReference>
<evidence type="ECO:0000256" key="4">
    <source>
        <dbReference type="ARBA" id="ARBA00022989"/>
    </source>
</evidence>
<keyword evidence="3" id="KW-0812">Transmembrane</keyword>
<evidence type="ECO:0000256" key="6">
    <source>
        <dbReference type="ARBA" id="ARBA00023242"/>
    </source>
</evidence>
<name>A0ABD3H2H5_9MARC</name>
<dbReference type="Gene3D" id="1.10.10.1180">
    <property type="entry name" value="MAN1, winged-helix domain"/>
    <property type="match status" value="1"/>
</dbReference>
<gene>
    <name evidence="9" type="ORF">R1sor_002273</name>
</gene>
<feature type="region of interest" description="Disordered" evidence="7">
    <location>
        <begin position="1"/>
        <end position="49"/>
    </location>
</feature>
<sequence>MKSSSVDNGGSVSSFAHSLPPRPPMSPPSSSSTPMKIKRKKKDARSQRSEALTIGEQAFQLLAIAVVAGVVAKTGFKSVEWAQEQLKPFCDSASRVVDADNCIPCPPNGFCQDGRLECLAGFKRVGKNCAPDKEIDRTAQKLATAIKQHVCGEAARAACDGGTEPVWLPESEVLETLKNEGLDGYLGSDETFSLVWEKTASLAREEGIVIQQDVQGKEEFHCPGEVAQAYKSVGCHIKELLWENALTILLLSPVVRLKRLRVFEIVLVGSFAVRYNQRRKLNTRTEELYTQVCEALEEKALEARGDDGGDSWVVVSRLRDHLLSSRERKNVTLWKQVERMVQEDSRIDQYQKKVKGELKIVWEWQVEGAMRTPGSKKKLQRRATAETESPQGVSRVPAETNTSRFLQEAGSPLQQLNL</sequence>
<dbReference type="PANTHER" id="PTHR47808">
    <property type="entry name" value="INNER NUCLEAR MEMBRANE PROTEIN HEH2-RELATED"/>
    <property type="match status" value="1"/>
</dbReference>
<comment type="subcellular location">
    <subcellularLocation>
        <location evidence="1">Nucleus inner membrane</location>
    </subcellularLocation>
</comment>
<evidence type="ECO:0000256" key="1">
    <source>
        <dbReference type="ARBA" id="ARBA00004540"/>
    </source>
</evidence>
<keyword evidence="4" id="KW-1133">Transmembrane helix</keyword>
<proteinExistence type="predicted"/>
<dbReference type="Pfam" id="PF09402">
    <property type="entry name" value="MSC"/>
    <property type="match status" value="1"/>
</dbReference>
<evidence type="ECO:0000256" key="7">
    <source>
        <dbReference type="SAM" id="MobiDB-lite"/>
    </source>
</evidence>
<evidence type="ECO:0000256" key="3">
    <source>
        <dbReference type="ARBA" id="ARBA00022692"/>
    </source>
</evidence>
<keyword evidence="2" id="KW-0597">Phosphoprotein</keyword>
<dbReference type="AlphaFoldDB" id="A0ABD3H2H5"/>
<organism evidence="9 10">
    <name type="scientific">Riccia sorocarpa</name>
    <dbReference type="NCBI Taxonomy" id="122646"/>
    <lineage>
        <taxon>Eukaryota</taxon>
        <taxon>Viridiplantae</taxon>
        <taxon>Streptophyta</taxon>
        <taxon>Embryophyta</taxon>
        <taxon>Marchantiophyta</taxon>
        <taxon>Marchantiopsida</taxon>
        <taxon>Marchantiidae</taxon>
        <taxon>Marchantiales</taxon>
        <taxon>Ricciaceae</taxon>
        <taxon>Riccia</taxon>
    </lineage>
</organism>
<feature type="domain" description="Man1/Src1-like C-terminal" evidence="8">
    <location>
        <begin position="73"/>
        <end position="364"/>
    </location>
</feature>
<dbReference type="InterPro" id="IPR044780">
    <property type="entry name" value="Heh2/Src1"/>
</dbReference>
<keyword evidence="6" id="KW-0539">Nucleus</keyword>
<dbReference type="InterPro" id="IPR018996">
    <property type="entry name" value="Man1/Src1-like_C"/>
</dbReference>
<accession>A0ABD3H2H5</accession>
<evidence type="ECO:0000259" key="8">
    <source>
        <dbReference type="Pfam" id="PF09402"/>
    </source>
</evidence>
<dbReference type="InterPro" id="IPR041885">
    <property type="entry name" value="MAN1_winged_helix_dom"/>
</dbReference>
<dbReference type="EMBL" id="JBJQOH010000006">
    <property type="protein sequence ID" value="KAL3684251.1"/>
    <property type="molecule type" value="Genomic_DNA"/>
</dbReference>
<reference evidence="9 10" key="1">
    <citation type="submission" date="2024-09" db="EMBL/GenBank/DDBJ databases">
        <title>Chromosome-scale assembly of Riccia sorocarpa.</title>
        <authorList>
            <person name="Paukszto L."/>
        </authorList>
    </citation>
    <scope>NUCLEOTIDE SEQUENCE [LARGE SCALE GENOMIC DNA]</scope>
    <source>
        <strain evidence="9">LP-2024</strain>
        <tissue evidence="9">Aerial parts of the thallus</tissue>
    </source>
</reference>
<keyword evidence="5" id="KW-0472">Membrane</keyword>
<dbReference type="GO" id="GO:0005637">
    <property type="term" value="C:nuclear inner membrane"/>
    <property type="evidence" value="ECO:0007669"/>
    <property type="project" value="UniProtKB-SubCell"/>
</dbReference>
<protein>
    <recommendedName>
        <fullName evidence="8">Man1/Src1-like C-terminal domain-containing protein</fullName>
    </recommendedName>
</protein>
<dbReference type="Proteomes" id="UP001633002">
    <property type="component" value="Unassembled WGS sequence"/>
</dbReference>
<keyword evidence="10" id="KW-1185">Reference proteome</keyword>
<evidence type="ECO:0000313" key="10">
    <source>
        <dbReference type="Proteomes" id="UP001633002"/>
    </source>
</evidence>
<evidence type="ECO:0000256" key="5">
    <source>
        <dbReference type="ARBA" id="ARBA00023136"/>
    </source>
</evidence>
<feature type="region of interest" description="Disordered" evidence="7">
    <location>
        <begin position="373"/>
        <end position="418"/>
    </location>
</feature>
<feature type="compositionally biased region" description="Low complexity" evidence="7">
    <location>
        <begin position="1"/>
        <end position="14"/>
    </location>
</feature>
<comment type="caution">
    <text evidence="9">The sequence shown here is derived from an EMBL/GenBank/DDBJ whole genome shotgun (WGS) entry which is preliminary data.</text>
</comment>